<proteinExistence type="predicted"/>
<gene>
    <name evidence="2" type="ORF">DAPPUDRAFT_114926</name>
</gene>
<protein>
    <submittedName>
        <fullName evidence="2">Uncharacterized protein</fullName>
    </submittedName>
</protein>
<feature type="region of interest" description="Disordered" evidence="1">
    <location>
        <begin position="1"/>
        <end position="60"/>
    </location>
</feature>
<evidence type="ECO:0000256" key="1">
    <source>
        <dbReference type="SAM" id="MobiDB-lite"/>
    </source>
</evidence>
<dbReference type="KEGG" id="dpx:DAPPUDRAFT_114926"/>
<accession>E9HJQ9</accession>
<evidence type="ECO:0000313" key="2">
    <source>
        <dbReference type="EMBL" id="EFX68026.1"/>
    </source>
</evidence>
<organism evidence="2 3">
    <name type="scientific">Daphnia pulex</name>
    <name type="common">Water flea</name>
    <dbReference type="NCBI Taxonomy" id="6669"/>
    <lineage>
        <taxon>Eukaryota</taxon>
        <taxon>Metazoa</taxon>
        <taxon>Ecdysozoa</taxon>
        <taxon>Arthropoda</taxon>
        <taxon>Crustacea</taxon>
        <taxon>Branchiopoda</taxon>
        <taxon>Diplostraca</taxon>
        <taxon>Cladocera</taxon>
        <taxon>Anomopoda</taxon>
        <taxon>Daphniidae</taxon>
        <taxon>Daphnia</taxon>
    </lineage>
</organism>
<feature type="compositionally biased region" description="Basic and acidic residues" evidence="1">
    <location>
        <begin position="100"/>
        <end position="119"/>
    </location>
</feature>
<feature type="compositionally biased region" description="Basic and acidic residues" evidence="1">
    <location>
        <begin position="16"/>
        <end position="51"/>
    </location>
</feature>
<dbReference type="HOGENOM" id="CLU_1887802_0_0_1"/>
<dbReference type="Proteomes" id="UP000000305">
    <property type="component" value="Unassembled WGS sequence"/>
</dbReference>
<keyword evidence="3" id="KW-1185">Reference proteome</keyword>
<evidence type="ECO:0000313" key="3">
    <source>
        <dbReference type="Proteomes" id="UP000000305"/>
    </source>
</evidence>
<dbReference type="EMBL" id="GL732664">
    <property type="protein sequence ID" value="EFX68026.1"/>
    <property type="molecule type" value="Genomic_DNA"/>
</dbReference>
<dbReference type="InParanoid" id="E9HJQ9"/>
<name>E9HJQ9_DAPPU</name>
<reference evidence="2 3" key="1">
    <citation type="journal article" date="2011" name="Science">
        <title>The ecoresponsive genome of Daphnia pulex.</title>
        <authorList>
            <person name="Colbourne J.K."/>
            <person name="Pfrender M.E."/>
            <person name="Gilbert D."/>
            <person name="Thomas W.K."/>
            <person name="Tucker A."/>
            <person name="Oakley T.H."/>
            <person name="Tokishita S."/>
            <person name="Aerts A."/>
            <person name="Arnold G.J."/>
            <person name="Basu M.K."/>
            <person name="Bauer D.J."/>
            <person name="Caceres C.E."/>
            <person name="Carmel L."/>
            <person name="Casola C."/>
            <person name="Choi J.H."/>
            <person name="Detter J.C."/>
            <person name="Dong Q."/>
            <person name="Dusheyko S."/>
            <person name="Eads B.D."/>
            <person name="Frohlich T."/>
            <person name="Geiler-Samerotte K.A."/>
            <person name="Gerlach D."/>
            <person name="Hatcher P."/>
            <person name="Jogdeo S."/>
            <person name="Krijgsveld J."/>
            <person name="Kriventseva E.V."/>
            <person name="Kultz D."/>
            <person name="Laforsch C."/>
            <person name="Lindquist E."/>
            <person name="Lopez J."/>
            <person name="Manak J.R."/>
            <person name="Muller J."/>
            <person name="Pangilinan J."/>
            <person name="Patwardhan R.P."/>
            <person name="Pitluck S."/>
            <person name="Pritham E.J."/>
            <person name="Rechtsteiner A."/>
            <person name="Rho M."/>
            <person name="Rogozin I.B."/>
            <person name="Sakarya O."/>
            <person name="Salamov A."/>
            <person name="Schaack S."/>
            <person name="Shapiro H."/>
            <person name="Shiga Y."/>
            <person name="Skalitzky C."/>
            <person name="Smith Z."/>
            <person name="Souvorov A."/>
            <person name="Sung W."/>
            <person name="Tang Z."/>
            <person name="Tsuchiya D."/>
            <person name="Tu H."/>
            <person name="Vos H."/>
            <person name="Wang M."/>
            <person name="Wolf Y.I."/>
            <person name="Yamagata H."/>
            <person name="Yamada T."/>
            <person name="Ye Y."/>
            <person name="Shaw J.R."/>
            <person name="Andrews J."/>
            <person name="Crease T.J."/>
            <person name="Tang H."/>
            <person name="Lucas S.M."/>
            <person name="Robertson H.M."/>
            <person name="Bork P."/>
            <person name="Koonin E.V."/>
            <person name="Zdobnov E.M."/>
            <person name="Grigoriev I.V."/>
            <person name="Lynch M."/>
            <person name="Boore J.L."/>
        </authorList>
    </citation>
    <scope>NUCLEOTIDE SEQUENCE [LARGE SCALE GENOMIC DNA]</scope>
</reference>
<dbReference type="AlphaFoldDB" id="E9HJQ9"/>
<sequence length="135" mass="15888">MDRPRKQPKGSSQKNSQREEREKSRAEQSRAEQSRAEQSRAEQREQMDRRPSVKRGKNAIHLRNCEIVQQQQQQEKEQQEKEELFCASCWTFDRSPSSPKRGEAAEEKERQDGRTRSFEIEQQQQSAGHMTAAEK</sequence>
<feature type="region of interest" description="Disordered" evidence="1">
    <location>
        <begin position="91"/>
        <end position="135"/>
    </location>
</feature>